<keyword evidence="3" id="KW-0378">Hydrolase</keyword>
<evidence type="ECO:0000259" key="2">
    <source>
        <dbReference type="Pfam" id="PF02517"/>
    </source>
</evidence>
<reference evidence="3 4" key="1">
    <citation type="submission" date="2018-05" db="EMBL/GenBank/DDBJ databases">
        <title>Genomic Encyclopedia of Type Strains, Phase IV (KMG-IV): sequencing the most valuable type-strain genomes for metagenomic binning, comparative biology and taxonomic classification.</title>
        <authorList>
            <person name="Goeker M."/>
        </authorList>
    </citation>
    <scope>NUCLEOTIDE SEQUENCE [LARGE SCALE GENOMIC DNA]</scope>
    <source>
        <strain evidence="3 4">DSM 25350</strain>
    </source>
</reference>
<organism evidence="3 4">
    <name type="scientific">Pleionea mediterranea</name>
    <dbReference type="NCBI Taxonomy" id="523701"/>
    <lineage>
        <taxon>Bacteria</taxon>
        <taxon>Pseudomonadati</taxon>
        <taxon>Pseudomonadota</taxon>
        <taxon>Gammaproteobacteria</taxon>
        <taxon>Oceanospirillales</taxon>
        <taxon>Pleioneaceae</taxon>
        <taxon>Pleionea</taxon>
    </lineage>
</organism>
<feature type="transmembrane region" description="Helical" evidence="1">
    <location>
        <begin position="202"/>
        <end position="221"/>
    </location>
</feature>
<keyword evidence="1" id="KW-1133">Transmembrane helix</keyword>
<dbReference type="InterPro" id="IPR003675">
    <property type="entry name" value="Rce1/LyrA-like_dom"/>
</dbReference>
<gene>
    <name evidence="3" type="ORF">C8D97_101302</name>
</gene>
<keyword evidence="1" id="KW-0472">Membrane</keyword>
<keyword evidence="1" id="KW-0812">Transmembrane</keyword>
<feature type="transmembrane region" description="Helical" evidence="1">
    <location>
        <begin position="30"/>
        <end position="50"/>
    </location>
</feature>
<dbReference type="PANTHER" id="PTHR36435">
    <property type="entry name" value="SLR1288 PROTEIN"/>
    <property type="match status" value="1"/>
</dbReference>
<dbReference type="PANTHER" id="PTHR36435:SF1">
    <property type="entry name" value="CAAX AMINO TERMINAL PROTEASE FAMILY PROTEIN"/>
    <property type="match status" value="1"/>
</dbReference>
<comment type="caution">
    <text evidence="3">The sequence shown here is derived from an EMBL/GenBank/DDBJ whole genome shotgun (WGS) entry which is preliminary data.</text>
</comment>
<dbReference type="OrthoDB" id="9799666at2"/>
<proteinExistence type="predicted"/>
<evidence type="ECO:0000313" key="4">
    <source>
        <dbReference type="Proteomes" id="UP000245790"/>
    </source>
</evidence>
<feature type="domain" description="CAAX prenyl protease 2/Lysostaphin resistance protein A-like" evidence="2">
    <location>
        <begin position="125"/>
        <end position="214"/>
    </location>
</feature>
<dbReference type="GO" id="GO:0080120">
    <property type="term" value="P:CAAX-box protein maturation"/>
    <property type="evidence" value="ECO:0007669"/>
    <property type="project" value="UniProtKB-ARBA"/>
</dbReference>
<feature type="transmembrane region" description="Helical" evidence="1">
    <location>
        <begin position="151"/>
        <end position="173"/>
    </location>
</feature>
<dbReference type="InterPro" id="IPR052710">
    <property type="entry name" value="CAAX_protease"/>
</dbReference>
<sequence length="225" mass="25336">MVPLIAWLISLIQSSPYSFELNQLMESPRGILFSLQIIFSAIAALLLLLLHLKHYGRSLAQTHNQNHYKSVMGFNSLRARHWLVYLLIGIGLAIVVSFTIVVLKETGSGSYVAQLVSNNRSFYQTILLLLAVVVAAPIFEECLFRGYTQSFLIQNGVPNWLSIGISSMLWVFIHGQYQWSELSLLFMFGLSLGAIRLYSNNLWAVIALHSSFNLTVLFLVLDRIG</sequence>
<dbReference type="Proteomes" id="UP000245790">
    <property type="component" value="Unassembled WGS sequence"/>
</dbReference>
<keyword evidence="4" id="KW-1185">Reference proteome</keyword>
<feature type="transmembrane region" description="Helical" evidence="1">
    <location>
        <begin position="82"/>
        <end position="102"/>
    </location>
</feature>
<name>A0A316G0H1_9GAMM</name>
<dbReference type="Pfam" id="PF02517">
    <property type="entry name" value="Rce1-like"/>
    <property type="match status" value="1"/>
</dbReference>
<evidence type="ECO:0000256" key="1">
    <source>
        <dbReference type="SAM" id="Phobius"/>
    </source>
</evidence>
<accession>A0A316G0H1</accession>
<dbReference type="RefSeq" id="WP_109761569.1">
    <property type="nucleotide sequence ID" value="NZ_QGGU01000001.1"/>
</dbReference>
<dbReference type="AlphaFoldDB" id="A0A316G0H1"/>
<evidence type="ECO:0000313" key="3">
    <source>
        <dbReference type="EMBL" id="PWK54454.1"/>
    </source>
</evidence>
<dbReference type="GO" id="GO:0006508">
    <property type="term" value="P:proteolysis"/>
    <property type="evidence" value="ECO:0007669"/>
    <property type="project" value="UniProtKB-KW"/>
</dbReference>
<feature type="transmembrane region" description="Helical" evidence="1">
    <location>
        <begin position="122"/>
        <end position="139"/>
    </location>
</feature>
<dbReference type="EMBL" id="QGGU01000001">
    <property type="protein sequence ID" value="PWK54454.1"/>
    <property type="molecule type" value="Genomic_DNA"/>
</dbReference>
<protein>
    <submittedName>
        <fullName evidence="3">CAAX prenyl protease-like protein</fullName>
    </submittedName>
</protein>
<dbReference type="GO" id="GO:0004175">
    <property type="term" value="F:endopeptidase activity"/>
    <property type="evidence" value="ECO:0007669"/>
    <property type="project" value="UniProtKB-ARBA"/>
</dbReference>
<keyword evidence="3" id="KW-0645">Protease</keyword>